<feature type="compositionally biased region" description="Basic and acidic residues" evidence="1">
    <location>
        <begin position="128"/>
        <end position="142"/>
    </location>
</feature>
<feature type="region of interest" description="Disordered" evidence="1">
    <location>
        <begin position="122"/>
        <end position="153"/>
    </location>
</feature>
<dbReference type="CDD" id="cd00303">
    <property type="entry name" value="retropepsin_like"/>
    <property type="match status" value="1"/>
</dbReference>
<evidence type="ECO:0000256" key="1">
    <source>
        <dbReference type="SAM" id="MobiDB-lite"/>
    </source>
</evidence>
<dbReference type="Proteomes" id="UP001311232">
    <property type="component" value="Unassembled WGS sequence"/>
</dbReference>
<evidence type="ECO:0000313" key="3">
    <source>
        <dbReference type="Proteomes" id="UP001311232"/>
    </source>
</evidence>
<dbReference type="AlphaFoldDB" id="A0AAV9SKM6"/>
<sequence>MSKETKKFQSLHKLKRAHTQIQTAPASSPMVKMEKTSHASELSELTEKSCCSTCSIPCTTTTSPGIHRTSNPNGNCDMLQKRETRTHCQSMQSSATRSQSGGWEHTPSSSAFKRVEPVVTGVTMGEQPDPHPRDIKPTDGRENTPLVGPTNEGEVEINGMKCRALIDSGSQITSITHSYWCSHPILQKQRLQPSSIPIEGAAGQRDMSEFDSGNIKLWCGLK</sequence>
<evidence type="ECO:0008006" key="4">
    <source>
        <dbReference type="Google" id="ProtNLM"/>
    </source>
</evidence>
<dbReference type="InterPro" id="IPR021109">
    <property type="entry name" value="Peptidase_aspartic_dom_sf"/>
</dbReference>
<feature type="region of interest" description="Disordered" evidence="1">
    <location>
        <begin position="1"/>
        <end position="33"/>
    </location>
</feature>
<accession>A0AAV9SKM6</accession>
<organism evidence="2 3">
    <name type="scientific">Crenichthys baileyi</name>
    <name type="common">White River springfish</name>
    <dbReference type="NCBI Taxonomy" id="28760"/>
    <lineage>
        <taxon>Eukaryota</taxon>
        <taxon>Metazoa</taxon>
        <taxon>Chordata</taxon>
        <taxon>Craniata</taxon>
        <taxon>Vertebrata</taxon>
        <taxon>Euteleostomi</taxon>
        <taxon>Actinopterygii</taxon>
        <taxon>Neopterygii</taxon>
        <taxon>Teleostei</taxon>
        <taxon>Neoteleostei</taxon>
        <taxon>Acanthomorphata</taxon>
        <taxon>Ovalentaria</taxon>
        <taxon>Atherinomorphae</taxon>
        <taxon>Cyprinodontiformes</taxon>
        <taxon>Goodeidae</taxon>
        <taxon>Crenichthys</taxon>
    </lineage>
</organism>
<gene>
    <name evidence="2" type="ORF">CRENBAI_017938</name>
</gene>
<dbReference type="PROSITE" id="PS00141">
    <property type="entry name" value="ASP_PROTEASE"/>
    <property type="match status" value="1"/>
</dbReference>
<comment type="caution">
    <text evidence="2">The sequence shown here is derived from an EMBL/GenBank/DDBJ whole genome shotgun (WGS) entry which is preliminary data.</text>
</comment>
<protein>
    <recommendedName>
        <fullName evidence="4">Peptidase A2 domain-containing protein</fullName>
    </recommendedName>
</protein>
<dbReference type="GO" id="GO:0004190">
    <property type="term" value="F:aspartic-type endopeptidase activity"/>
    <property type="evidence" value="ECO:0007669"/>
    <property type="project" value="InterPro"/>
</dbReference>
<keyword evidence="3" id="KW-1185">Reference proteome</keyword>
<proteinExistence type="predicted"/>
<dbReference type="SUPFAM" id="SSF50630">
    <property type="entry name" value="Acid proteases"/>
    <property type="match status" value="1"/>
</dbReference>
<dbReference type="GO" id="GO:0006508">
    <property type="term" value="P:proteolysis"/>
    <property type="evidence" value="ECO:0007669"/>
    <property type="project" value="InterPro"/>
</dbReference>
<dbReference type="InterPro" id="IPR001969">
    <property type="entry name" value="Aspartic_peptidase_AS"/>
</dbReference>
<evidence type="ECO:0000313" key="2">
    <source>
        <dbReference type="EMBL" id="KAK5621753.1"/>
    </source>
</evidence>
<feature type="compositionally biased region" description="Basic residues" evidence="1">
    <location>
        <begin position="9"/>
        <end position="18"/>
    </location>
</feature>
<dbReference type="Gene3D" id="2.40.70.10">
    <property type="entry name" value="Acid Proteases"/>
    <property type="match status" value="1"/>
</dbReference>
<dbReference type="EMBL" id="JAHHUM010000294">
    <property type="protein sequence ID" value="KAK5621753.1"/>
    <property type="molecule type" value="Genomic_DNA"/>
</dbReference>
<name>A0AAV9SKM6_9TELE</name>
<reference evidence="2 3" key="1">
    <citation type="submission" date="2021-06" db="EMBL/GenBank/DDBJ databases">
        <authorList>
            <person name="Palmer J.M."/>
        </authorList>
    </citation>
    <scope>NUCLEOTIDE SEQUENCE [LARGE SCALE GENOMIC DNA]</scope>
    <source>
        <strain evidence="2 3">MEX-2019</strain>
        <tissue evidence="2">Muscle</tissue>
    </source>
</reference>